<dbReference type="EMBL" id="LXQA010773767">
    <property type="protein sequence ID" value="MCI70334.1"/>
    <property type="molecule type" value="Genomic_DNA"/>
</dbReference>
<name>A0A392UCB2_9FABA</name>
<sequence length="79" mass="8577">PFLWSGTFCPRREGECDPASCSAVVDAPGEDAVVRHFPDDEASLRDCVSAGESYSFVDVCFFPLRRASGFAVAASHWFA</sequence>
<proteinExistence type="predicted"/>
<feature type="non-terminal residue" evidence="1">
    <location>
        <position position="1"/>
    </location>
</feature>
<dbReference type="Proteomes" id="UP000265520">
    <property type="component" value="Unassembled WGS sequence"/>
</dbReference>
<evidence type="ECO:0000313" key="2">
    <source>
        <dbReference type="Proteomes" id="UP000265520"/>
    </source>
</evidence>
<reference evidence="1 2" key="1">
    <citation type="journal article" date="2018" name="Front. Plant Sci.">
        <title>Red Clover (Trifolium pratense) and Zigzag Clover (T. medium) - A Picture of Genomic Similarities and Differences.</title>
        <authorList>
            <person name="Dluhosova J."/>
            <person name="Istvanek J."/>
            <person name="Nedelnik J."/>
            <person name="Repkova J."/>
        </authorList>
    </citation>
    <scope>NUCLEOTIDE SEQUENCE [LARGE SCALE GENOMIC DNA]</scope>
    <source>
        <strain evidence="2">cv. 10/8</strain>
        <tissue evidence="1">Leaf</tissue>
    </source>
</reference>
<accession>A0A392UCB2</accession>
<comment type="caution">
    <text evidence="1">The sequence shown here is derived from an EMBL/GenBank/DDBJ whole genome shotgun (WGS) entry which is preliminary data.</text>
</comment>
<protein>
    <submittedName>
        <fullName evidence="1">Uncharacterized protein</fullName>
    </submittedName>
</protein>
<organism evidence="1 2">
    <name type="scientific">Trifolium medium</name>
    <dbReference type="NCBI Taxonomy" id="97028"/>
    <lineage>
        <taxon>Eukaryota</taxon>
        <taxon>Viridiplantae</taxon>
        <taxon>Streptophyta</taxon>
        <taxon>Embryophyta</taxon>
        <taxon>Tracheophyta</taxon>
        <taxon>Spermatophyta</taxon>
        <taxon>Magnoliopsida</taxon>
        <taxon>eudicotyledons</taxon>
        <taxon>Gunneridae</taxon>
        <taxon>Pentapetalae</taxon>
        <taxon>rosids</taxon>
        <taxon>fabids</taxon>
        <taxon>Fabales</taxon>
        <taxon>Fabaceae</taxon>
        <taxon>Papilionoideae</taxon>
        <taxon>50 kb inversion clade</taxon>
        <taxon>NPAAA clade</taxon>
        <taxon>Hologalegina</taxon>
        <taxon>IRL clade</taxon>
        <taxon>Trifolieae</taxon>
        <taxon>Trifolium</taxon>
    </lineage>
</organism>
<evidence type="ECO:0000313" key="1">
    <source>
        <dbReference type="EMBL" id="MCI70334.1"/>
    </source>
</evidence>
<keyword evidence="2" id="KW-1185">Reference proteome</keyword>
<dbReference type="AlphaFoldDB" id="A0A392UCB2"/>